<feature type="region of interest" description="Disordered" evidence="1">
    <location>
        <begin position="1"/>
        <end position="22"/>
    </location>
</feature>
<evidence type="ECO:0000256" key="1">
    <source>
        <dbReference type="SAM" id="MobiDB-lite"/>
    </source>
</evidence>
<evidence type="ECO:0000313" key="2">
    <source>
        <dbReference type="EMBL" id="CBW74057.1"/>
    </source>
</evidence>
<dbReference type="KEGG" id="brh:RBRH_00953"/>
<reference evidence="2 3" key="1">
    <citation type="journal article" date="2011" name="J. Bacteriol.">
        <title>Complete genome sequence of Burkholderia rhizoxinica, an endosymbiont of Rhizopus microsporus.</title>
        <authorList>
            <person name="Lackner G."/>
            <person name="Moebius N."/>
            <person name="Partida-Martinez L."/>
            <person name="Hertweck C."/>
        </authorList>
    </citation>
    <scope>NUCLEOTIDE SEQUENCE [LARGE SCALE GENOMIC DNA]</scope>
    <source>
        <strain evidence="3">DSM 19002 / CIP 109453 / HKI 454</strain>
    </source>
</reference>
<protein>
    <submittedName>
        <fullName evidence="2">Uncharacterized protein</fullName>
    </submittedName>
</protein>
<evidence type="ECO:0000313" key="3">
    <source>
        <dbReference type="Proteomes" id="UP000007437"/>
    </source>
</evidence>
<dbReference type="HOGENOM" id="CLU_3213600_0_0_4"/>
<sequence length="44" mass="5075">MRSENRLGCPKSEVRGSVTLTDAQADARARRFIEKRRERRAKAT</sequence>
<dbReference type="Proteomes" id="UP000007437">
    <property type="component" value="Chromosome"/>
</dbReference>
<accession>E5AMX6</accession>
<name>E5AMX6_MYCRK</name>
<dbReference type="EMBL" id="FR687359">
    <property type="protein sequence ID" value="CBW74057.1"/>
    <property type="molecule type" value="Genomic_DNA"/>
</dbReference>
<proteinExistence type="predicted"/>
<organism evidence="2 3">
    <name type="scientific">Mycetohabitans rhizoxinica (strain DSM 19002 / CIP 109453 / HKI 454)</name>
    <name type="common">Paraburkholderia rhizoxinica</name>
    <dbReference type="NCBI Taxonomy" id="882378"/>
    <lineage>
        <taxon>Bacteria</taxon>
        <taxon>Pseudomonadati</taxon>
        <taxon>Pseudomonadota</taxon>
        <taxon>Betaproteobacteria</taxon>
        <taxon>Burkholderiales</taxon>
        <taxon>Burkholderiaceae</taxon>
        <taxon>Mycetohabitans</taxon>
    </lineage>
</organism>
<gene>
    <name evidence="2" type="ordered locus">RBRH_00953</name>
</gene>
<dbReference type="AlphaFoldDB" id="E5AMX6"/>